<dbReference type="Proteomes" id="UP000526083">
    <property type="component" value="Unassembled WGS sequence"/>
</dbReference>
<dbReference type="NCBIfam" id="TIGR03930">
    <property type="entry name" value="WXG100_ESAT6"/>
    <property type="match status" value="1"/>
</dbReference>
<reference evidence="1 2" key="1">
    <citation type="submission" date="2020-07" db="EMBL/GenBank/DDBJ databases">
        <title>Sequencing the genomes of 1000 actinobacteria strains.</title>
        <authorList>
            <person name="Klenk H.-P."/>
        </authorList>
    </citation>
    <scope>NUCLEOTIDE SEQUENCE [LARGE SCALE GENOMIC DNA]</scope>
    <source>
        <strain evidence="1 2">DSM 27576</strain>
    </source>
</reference>
<dbReference type="Pfam" id="PF06013">
    <property type="entry name" value="WXG100"/>
    <property type="match status" value="1"/>
</dbReference>
<protein>
    <submittedName>
        <fullName evidence="1">WXG100 family type VII secretion target</fullName>
    </submittedName>
</protein>
<dbReference type="EMBL" id="JACGWY010000001">
    <property type="protein sequence ID" value="MBA8815039.1"/>
    <property type="molecule type" value="Genomic_DNA"/>
</dbReference>
<proteinExistence type="predicted"/>
<dbReference type="SUPFAM" id="SSF140453">
    <property type="entry name" value="EsxAB dimer-like"/>
    <property type="match status" value="1"/>
</dbReference>
<accession>A0A7W3PKP3</accession>
<dbReference type="AlphaFoldDB" id="A0A7W3PKP3"/>
<evidence type="ECO:0000313" key="2">
    <source>
        <dbReference type="Proteomes" id="UP000526083"/>
    </source>
</evidence>
<keyword evidence="2" id="KW-1185">Reference proteome</keyword>
<gene>
    <name evidence="1" type="ORF">FHX48_000091</name>
</gene>
<sequence length="85" mass="9012">MRGLQSALSGAVSGIRGDLDALQARLDVLSTEWTGEASAAYVAAQSEWNASMARLERVLQSASGLAGSAVDRHLEARERVAALWK</sequence>
<dbReference type="Gene3D" id="1.10.287.1060">
    <property type="entry name" value="ESAT-6-like"/>
    <property type="match status" value="1"/>
</dbReference>
<name>A0A7W3PKP3_9MICO</name>
<organism evidence="1 2">
    <name type="scientific">Microbacterium halimionae</name>
    <dbReference type="NCBI Taxonomy" id="1526413"/>
    <lineage>
        <taxon>Bacteria</taxon>
        <taxon>Bacillati</taxon>
        <taxon>Actinomycetota</taxon>
        <taxon>Actinomycetes</taxon>
        <taxon>Micrococcales</taxon>
        <taxon>Microbacteriaceae</taxon>
        <taxon>Microbacterium</taxon>
    </lineage>
</organism>
<dbReference type="InterPro" id="IPR010310">
    <property type="entry name" value="T7SS_ESAT-6-like"/>
</dbReference>
<evidence type="ECO:0000313" key="1">
    <source>
        <dbReference type="EMBL" id="MBA8815039.1"/>
    </source>
</evidence>
<dbReference type="InterPro" id="IPR036689">
    <property type="entry name" value="ESAT-6-like_sf"/>
</dbReference>
<comment type="caution">
    <text evidence="1">The sequence shown here is derived from an EMBL/GenBank/DDBJ whole genome shotgun (WGS) entry which is preliminary data.</text>
</comment>